<evidence type="ECO:0000259" key="9">
    <source>
        <dbReference type="PROSITE" id="PS51293"/>
    </source>
</evidence>
<feature type="region of interest" description="Disordered" evidence="6">
    <location>
        <begin position="992"/>
        <end position="1022"/>
    </location>
</feature>
<feature type="compositionally biased region" description="Low complexity" evidence="6">
    <location>
        <begin position="412"/>
        <end position="426"/>
    </location>
</feature>
<dbReference type="GO" id="GO:0000118">
    <property type="term" value="C:histone deacetylase complex"/>
    <property type="evidence" value="ECO:0007669"/>
    <property type="project" value="TreeGrafter"/>
</dbReference>
<dbReference type="InterPro" id="IPR017884">
    <property type="entry name" value="SANT_dom"/>
</dbReference>
<feature type="region of interest" description="Disordered" evidence="6">
    <location>
        <begin position="404"/>
        <end position="468"/>
    </location>
</feature>
<dbReference type="GO" id="GO:0005667">
    <property type="term" value="C:transcription regulator complex"/>
    <property type="evidence" value="ECO:0007669"/>
    <property type="project" value="TreeGrafter"/>
</dbReference>
<comment type="caution">
    <text evidence="11">The sequence shown here is derived from an EMBL/GenBank/DDBJ whole genome shotgun (WGS) entry which is preliminary data.</text>
</comment>
<evidence type="ECO:0000256" key="5">
    <source>
        <dbReference type="PROSITE-ProRule" id="PRU00042"/>
    </source>
</evidence>
<dbReference type="PROSITE" id="PS51156">
    <property type="entry name" value="ELM2"/>
    <property type="match status" value="1"/>
</dbReference>
<dbReference type="Proteomes" id="UP000663852">
    <property type="component" value="Unassembled WGS sequence"/>
</dbReference>
<feature type="region of interest" description="Disordered" evidence="6">
    <location>
        <begin position="1062"/>
        <end position="1121"/>
    </location>
</feature>
<keyword evidence="12" id="KW-1185">Reference proteome</keyword>
<accession>A0A814UNZ0</accession>
<keyword evidence="5" id="KW-0479">Metal-binding</keyword>
<dbReference type="GO" id="GO:0003714">
    <property type="term" value="F:transcription corepressor activity"/>
    <property type="evidence" value="ECO:0007669"/>
    <property type="project" value="TreeGrafter"/>
</dbReference>
<feature type="domain" description="C2H2-type" evidence="7">
    <location>
        <begin position="1417"/>
        <end position="1446"/>
    </location>
</feature>
<keyword evidence="4" id="KW-0539">Nucleus</keyword>
<evidence type="ECO:0000259" key="7">
    <source>
        <dbReference type="PROSITE" id="PS50157"/>
    </source>
</evidence>
<dbReference type="InterPro" id="IPR051066">
    <property type="entry name" value="Trans_reg/Corepressor"/>
</dbReference>
<protein>
    <submittedName>
        <fullName evidence="11">Uncharacterized protein</fullName>
    </submittedName>
</protein>
<dbReference type="GO" id="GO:0006357">
    <property type="term" value="P:regulation of transcription by RNA polymerase II"/>
    <property type="evidence" value="ECO:0007669"/>
    <property type="project" value="TreeGrafter"/>
</dbReference>
<feature type="compositionally biased region" description="Low complexity" evidence="6">
    <location>
        <begin position="994"/>
        <end position="1017"/>
    </location>
</feature>
<proteinExistence type="predicted"/>
<dbReference type="Pfam" id="PF00096">
    <property type="entry name" value="zf-C2H2"/>
    <property type="match status" value="2"/>
</dbReference>
<feature type="domain" description="SANT" evidence="9">
    <location>
        <begin position="1306"/>
        <end position="1357"/>
    </location>
</feature>
<feature type="compositionally biased region" description="Polar residues" evidence="6">
    <location>
        <begin position="458"/>
        <end position="468"/>
    </location>
</feature>
<dbReference type="InterPro" id="IPR036236">
    <property type="entry name" value="Znf_C2H2_sf"/>
</dbReference>
<evidence type="ECO:0000259" key="8">
    <source>
        <dbReference type="PROSITE" id="PS51156"/>
    </source>
</evidence>
<dbReference type="Proteomes" id="UP000663828">
    <property type="component" value="Unassembled WGS sequence"/>
</dbReference>
<feature type="region of interest" description="Disordered" evidence="6">
    <location>
        <begin position="658"/>
        <end position="699"/>
    </location>
</feature>
<dbReference type="Pfam" id="PF13912">
    <property type="entry name" value="zf-C2H2_6"/>
    <property type="match status" value="1"/>
</dbReference>
<name>A0A814UNZ0_ADIRI</name>
<evidence type="ECO:0000256" key="3">
    <source>
        <dbReference type="ARBA" id="ARBA00023163"/>
    </source>
</evidence>
<feature type="compositionally biased region" description="Basic residues" evidence="6">
    <location>
        <begin position="678"/>
        <end position="690"/>
    </location>
</feature>
<dbReference type="EMBL" id="CAJNOJ010000048">
    <property type="protein sequence ID" value="CAF0957207.1"/>
    <property type="molecule type" value="Genomic_DNA"/>
</dbReference>
<organism evidence="11 12">
    <name type="scientific">Adineta ricciae</name>
    <name type="common">Rotifer</name>
    <dbReference type="NCBI Taxonomy" id="249248"/>
    <lineage>
        <taxon>Eukaryota</taxon>
        <taxon>Metazoa</taxon>
        <taxon>Spiralia</taxon>
        <taxon>Gnathifera</taxon>
        <taxon>Rotifera</taxon>
        <taxon>Eurotatoria</taxon>
        <taxon>Bdelloidea</taxon>
        <taxon>Adinetida</taxon>
        <taxon>Adinetidae</taxon>
        <taxon>Adineta</taxon>
    </lineage>
</organism>
<dbReference type="OrthoDB" id="5977959at2759"/>
<feature type="domain" description="C2H2-type" evidence="7">
    <location>
        <begin position="507"/>
        <end position="534"/>
    </location>
</feature>
<dbReference type="PANTHER" id="PTHR16089:SF40">
    <property type="entry name" value="SUPPRESSOR OF ACTIVATED EGL-4 PROTEIN 1"/>
    <property type="match status" value="1"/>
</dbReference>
<evidence type="ECO:0000256" key="1">
    <source>
        <dbReference type="ARBA" id="ARBA00004123"/>
    </source>
</evidence>
<evidence type="ECO:0000256" key="4">
    <source>
        <dbReference type="ARBA" id="ARBA00023242"/>
    </source>
</evidence>
<feature type="compositionally biased region" description="Low complexity" evidence="6">
    <location>
        <begin position="1"/>
        <end position="21"/>
    </location>
</feature>
<evidence type="ECO:0000313" key="12">
    <source>
        <dbReference type="Proteomes" id="UP000663828"/>
    </source>
</evidence>
<dbReference type="GO" id="GO:0008270">
    <property type="term" value="F:zinc ion binding"/>
    <property type="evidence" value="ECO:0007669"/>
    <property type="project" value="UniProtKB-KW"/>
</dbReference>
<dbReference type="PROSITE" id="PS00028">
    <property type="entry name" value="ZINC_FINGER_C2H2_1"/>
    <property type="match status" value="5"/>
</dbReference>
<feature type="region of interest" description="Disordered" evidence="6">
    <location>
        <begin position="1"/>
        <end position="38"/>
    </location>
</feature>
<feature type="domain" description="C2H2-type" evidence="7">
    <location>
        <begin position="477"/>
        <end position="506"/>
    </location>
</feature>
<gene>
    <name evidence="10" type="ORF">EDS130_LOCUS12656</name>
    <name evidence="11" type="ORF">XAT740_LOCUS22387</name>
</gene>
<dbReference type="Pfam" id="PF00249">
    <property type="entry name" value="Myb_DNA-binding"/>
    <property type="match status" value="1"/>
</dbReference>
<feature type="compositionally biased region" description="Polar residues" evidence="6">
    <location>
        <begin position="1102"/>
        <end position="1121"/>
    </location>
</feature>
<dbReference type="InterPro" id="IPR000949">
    <property type="entry name" value="ELM2_dom"/>
</dbReference>
<feature type="domain" description="C2H2-type" evidence="7">
    <location>
        <begin position="638"/>
        <end position="665"/>
    </location>
</feature>
<feature type="region of interest" description="Disordered" evidence="6">
    <location>
        <begin position="118"/>
        <end position="142"/>
    </location>
</feature>
<comment type="subcellular location">
    <subcellularLocation>
        <location evidence="1">Nucleus</location>
    </subcellularLocation>
</comment>
<feature type="compositionally biased region" description="Polar residues" evidence="6">
    <location>
        <begin position="177"/>
        <end position="199"/>
    </location>
</feature>
<evidence type="ECO:0000256" key="6">
    <source>
        <dbReference type="SAM" id="MobiDB-lite"/>
    </source>
</evidence>
<feature type="region of interest" description="Disordered" evidence="6">
    <location>
        <begin position="256"/>
        <end position="288"/>
    </location>
</feature>
<feature type="region of interest" description="Disordered" evidence="6">
    <location>
        <begin position="177"/>
        <end position="200"/>
    </location>
</feature>
<feature type="region of interest" description="Disordered" evidence="6">
    <location>
        <begin position="915"/>
        <end position="939"/>
    </location>
</feature>
<evidence type="ECO:0000256" key="2">
    <source>
        <dbReference type="ARBA" id="ARBA00023015"/>
    </source>
</evidence>
<feature type="compositionally biased region" description="Low complexity" evidence="6">
    <location>
        <begin position="1072"/>
        <end position="1083"/>
    </location>
</feature>
<dbReference type="PANTHER" id="PTHR16089">
    <property type="entry name" value="REST COREPRESSOR COREST PROTEIN-RELATED"/>
    <property type="match status" value="1"/>
</dbReference>
<dbReference type="InterPro" id="IPR009057">
    <property type="entry name" value="Homeodomain-like_sf"/>
</dbReference>
<dbReference type="InterPro" id="IPR013087">
    <property type="entry name" value="Znf_C2H2_type"/>
</dbReference>
<feature type="compositionally biased region" description="Polar residues" evidence="6">
    <location>
        <begin position="665"/>
        <end position="675"/>
    </location>
</feature>
<evidence type="ECO:0000313" key="11">
    <source>
        <dbReference type="EMBL" id="CAF1177508.1"/>
    </source>
</evidence>
<feature type="domain" description="ELM2" evidence="8">
    <location>
        <begin position="1195"/>
        <end position="1290"/>
    </location>
</feature>
<keyword evidence="2" id="KW-0805">Transcription regulation</keyword>
<reference evidence="11" key="1">
    <citation type="submission" date="2021-02" db="EMBL/GenBank/DDBJ databases">
        <authorList>
            <person name="Nowell W R."/>
        </authorList>
    </citation>
    <scope>NUCLEOTIDE SEQUENCE</scope>
</reference>
<dbReference type="CDD" id="cd00167">
    <property type="entry name" value="SANT"/>
    <property type="match status" value="1"/>
</dbReference>
<dbReference type="SUPFAM" id="SSF57667">
    <property type="entry name" value="beta-beta-alpha zinc fingers"/>
    <property type="match status" value="3"/>
</dbReference>
<keyword evidence="5" id="KW-0862">Zinc</keyword>
<dbReference type="Pfam" id="PF01448">
    <property type="entry name" value="ELM2"/>
    <property type="match status" value="1"/>
</dbReference>
<keyword evidence="3" id="KW-0804">Transcription</keyword>
<dbReference type="Gene3D" id="3.30.160.60">
    <property type="entry name" value="Classic Zinc Finger"/>
    <property type="match status" value="4"/>
</dbReference>
<dbReference type="Gene3D" id="1.10.10.60">
    <property type="entry name" value="Homeodomain-like"/>
    <property type="match status" value="1"/>
</dbReference>
<dbReference type="InterPro" id="IPR001005">
    <property type="entry name" value="SANT/Myb"/>
</dbReference>
<keyword evidence="5" id="KW-0863">Zinc-finger</keyword>
<dbReference type="SMART" id="SM00355">
    <property type="entry name" value="ZnF_C2H2"/>
    <property type="match status" value="5"/>
</dbReference>
<dbReference type="PROSITE" id="PS50157">
    <property type="entry name" value="ZINC_FINGER_C2H2_2"/>
    <property type="match status" value="4"/>
</dbReference>
<sequence length="1461" mass="162561">MSTSTPSSSSSTMTASSSSTTKNLQQYHYPPISTLRRASRPSNIDLSILDQNHHQQSNDPGIYSAPICYVKQSNNPHQHIQQSSQPYTASFQYQPHPQQHLQISSHHPHPQQANIPLYQHQQQPPPPQQQQQQQQQQHLQQQMLDPYAQHQHTPHTFPLPASPNHYRQYFYFPPSTLHGNVTSNGHPAPNSSQPSTPAPNNRLRAVQLQEQQQWSNPVLSPLLVKRMNESAASMALDDDDDPSASIDALVADVDTNSQDLLDDPPDKSLVEPKAISTTPAGPRTPSPQMYLRSASHILTTPPNPLASDDHPDNQLAIGNNFQKTFSPIPSAGFELTTTSSNNMKVPGSASNLSCERSFFNFDSNHVEHSHLKVGQHNDIDDGNHDKLTQTLLRNSDGRATKLSSNSLIQDDNSNQSSTNSSSHNPSTRILSQMFSSSEQRRSASSSPLSNDVKLSSLDPGNNSTNTNAMTLQQPNRHVCTHPDCNKMFANKSALAKHKLTHSQDRKHKCPKCNKGFKRLDHLHGHMLTHEEEKPHKCRVPGCNRTYCDARSLKRHIENSHQDILAAIHEGGHDDYKNYLPETAFVKAKDLTINSEFSIDSIDSNSPRSLVDNEQSFNIRSSTAGKVLTTYTFDEEKYVECQICKKTFKSGAALNGHMRLHGGFNEKQSPPTVTDNAQKKKRAPTASKRKRVDPPIASVSIKKEEQDVTMFLPRDDPYLHHHLHHHHHHHHQQQQQQPLFSAVPSQQLYDRTPSSRSRSMSSSLIATSSPSVSTYIIKNPMSVQPAIKHARKQSPLSAHGFDHSRMNINNGMTQIDSIGHSQILTNVPTPLQHYDGKMRKPSSASPSENYISNAQINDISSPYTYIHSSPQQHPPNHAQFHIASSPANALPANLLQHILRQKVESFNQDLYSSTSRLLDESTRYTPPPPQPVLSSAASRCNSSTIPNATSSLINTPVTSPYSNVNASHSSPPSSIQIYNNSNINTSAVINNGMQSSSATRSGSGSSSASSATSSPASSVNAPKKRYLNAIKQEKQDDKPSAILEEEPAVLTIVPEVDSPPRKAMSGFFIGTPSSTGASSSSSSSNHTHFNYDNILPPPPAQEATVTPTPSKRESTPSSFQWPSQFRRQLSLNTGKPLLNTVPTTPYTPPPMLSPFRKGPGLYYRVFSQPGTSGDTPSIPTTPILPYTPSAEDSTDPKINIGRDYQAAIPKLRAYNESENTAVVDELLFSPYELTSLDEKSLEKFEQLNLMNPFLFSPRHTPVSYPLELVYMLLYEYNGDLQRTLASLLEGTAKDIKQCRPIHHYRFLECDNWTNEEIDAFTRAIQTSEKNFGFVSREVGTKTVKQCIEFYYMPKVGVSTRKLLGTGGSSVMTRRKRCQLLKTKHQLDDETSSCSPFSEYRQDDDNSFLNSDSPITTQYTCDINDCSQTFVSERAYRAHRKVHRRTNNAWTSVKRSRNIDSTK</sequence>
<dbReference type="EMBL" id="CAJNOR010001646">
    <property type="protein sequence ID" value="CAF1177508.1"/>
    <property type="molecule type" value="Genomic_DNA"/>
</dbReference>
<dbReference type="SMART" id="SM00717">
    <property type="entry name" value="SANT"/>
    <property type="match status" value="1"/>
</dbReference>
<evidence type="ECO:0000313" key="10">
    <source>
        <dbReference type="EMBL" id="CAF0957207.1"/>
    </source>
</evidence>
<dbReference type="SUPFAM" id="SSF46689">
    <property type="entry name" value="Homeodomain-like"/>
    <property type="match status" value="1"/>
</dbReference>
<dbReference type="PROSITE" id="PS51293">
    <property type="entry name" value="SANT"/>
    <property type="match status" value="1"/>
</dbReference>
<feature type="compositionally biased region" description="Low complexity" evidence="6">
    <location>
        <begin position="129"/>
        <end position="142"/>
    </location>
</feature>